<reference evidence="2 3" key="1">
    <citation type="submission" date="2019-09" db="EMBL/GenBank/DDBJ databases">
        <title>Draft genome sequence of the thermophilic Saccharopolyspora hirsuta VKM Ac-666T.</title>
        <authorList>
            <person name="Lobastova T.G."/>
            <person name="Fokina V."/>
            <person name="Bragin E.Y."/>
            <person name="Shtratnikova V.Y."/>
            <person name="Starodumova I.P."/>
            <person name="Tarlachkov S.V."/>
            <person name="Donova M.V."/>
        </authorList>
    </citation>
    <scope>NUCLEOTIDE SEQUENCE [LARGE SCALE GENOMIC DNA]</scope>
    <source>
        <strain evidence="2 3">VKM Ac-666</strain>
    </source>
</reference>
<dbReference type="OrthoDB" id="3691894at2"/>
<dbReference type="InterPro" id="IPR024520">
    <property type="entry name" value="DUF3558"/>
</dbReference>
<name>A0A5M7C5N8_SACHI</name>
<evidence type="ECO:0000313" key="3">
    <source>
        <dbReference type="Proteomes" id="UP000323946"/>
    </source>
</evidence>
<protein>
    <submittedName>
        <fullName evidence="2">DUF3558 domain-containing protein</fullName>
    </submittedName>
</protein>
<dbReference type="Proteomes" id="UP000323946">
    <property type="component" value="Unassembled WGS sequence"/>
</dbReference>
<dbReference type="AlphaFoldDB" id="A0A5M7C5N8"/>
<keyword evidence="3" id="KW-1185">Reference proteome</keyword>
<accession>A0A5M7C5N8</accession>
<proteinExistence type="predicted"/>
<feature type="region of interest" description="Disordered" evidence="1">
    <location>
        <begin position="12"/>
        <end position="35"/>
    </location>
</feature>
<organism evidence="2 3">
    <name type="scientific">Saccharopolyspora hirsuta</name>
    <dbReference type="NCBI Taxonomy" id="1837"/>
    <lineage>
        <taxon>Bacteria</taxon>
        <taxon>Bacillati</taxon>
        <taxon>Actinomycetota</taxon>
        <taxon>Actinomycetes</taxon>
        <taxon>Pseudonocardiales</taxon>
        <taxon>Pseudonocardiaceae</taxon>
        <taxon>Saccharopolyspora</taxon>
    </lineage>
</organism>
<evidence type="ECO:0000313" key="2">
    <source>
        <dbReference type="EMBL" id="KAA5837409.1"/>
    </source>
</evidence>
<dbReference type="Pfam" id="PF12079">
    <property type="entry name" value="DUF3558"/>
    <property type="match status" value="1"/>
</dbReference>
<sequence>MTAGVALAGLSACGGGGGSTGETGSPEPTGQTGGVALEKFDPCTFFKPDELKSFGLQEQGEEFTPVSFEPGCTWKGEQMSLTFQKNVEETVASYEKNGNWERYDKQSVGGRSGVVANVPGGGATGGCNVLVDAGGGVVIYGVSGRLADSVDACAEAEKIANATASRLPE</sequence>
<gene>
    <name evidence="2" type="ORF">F1721_05045</name>
</gene>
<comment type="caution">
    <text evidence="2">The sequence shown here is derived from an EMBL/GenBank/DDBJ whole genome shotgun (WGS) entry which is preliminary data.</text>
</comment>
<evidence type="ECO:0000256" key="1">
    <source>
        <dbReference type="SAM" id="MobiDB-lite"/>
    </source>
</evidence>
<dbReference type="EMBL" id="VWPH01000002">
    <property type="protein sequence ID" value="KAA5837409.1"/>
    <property type="molecule type" value="Genomic_DNA"/>
</dbReference>
<feature type="compositionally biased region" description="Gly residues" evidence="1">
    <location>
        <begin position="12"/>
        <end position="21"/>
    </location>
</feature>